<dbReference type="InterPro" id="IPR052583">
    <property type="entry name" value="ATP-helicase/E3_Ub-Ligase"/>
</dbReference>
<dbReference type="Gene3D" id="3.40.50.10810">
    <property type="entry name" value="Tandem AAA-ATPase domain"/>
    <property type="match status" value="2"/>
</dbReference>
<dbReference type="InterPro" id="IPR048686">
    <property type="entry name" value="SHPRH_helical_1st"/>
</dbReference>
<dbReference type="GO" id="GO:0000209">
    <property type="term" value="P:protein polyubiquitination"/>
    <property type="evidence" value="ECO:0007669"/>
    <property type="project" value="TreeGrafter"/>
</dbReference>
<evidence type="ECO:0000256" key="2">
    <source>
        <dbReference type="ARBA" id="ARBA00022771"/>
    </source>
</evidence>
<feature type="compositionally biased region" description="Basic and acidic residues" evidence="6">
    <location>
        <begin position="512"/>
        <end position="523"/>
    </location>
</feature>
<dbReference type="SUPFAM" id="SSF57903">
    <property type="entry name" value="FYVE/PHD zinc finger"/>
    <property type="match status" value="1"/>
</dbReference>
<evidence type="ECO:0000313" key="9">
    <source>
        <dbReference type="Ensembl" id="ENSACOP00000021925.1"/>
    </source>
</evidence>
<dbReference type="InterPro" id="IPR049730">
    <property type="entry name" value="SNF2/RAD54-like_C"/>
</dbReference>
<dbReference type="SMART" id="SM00487">
    <property type="entry name" value="DEXDc"/>
    <property type="match status" value="1"/>
</dbReference>
<feature type="region of interest" description="Disordered" evidence="6">
    <location>
        <begin position="414"/>
        <end position="437"/>
    </location>
</feature>
<keyword evidence="3" id="KW-0378">Hydrolase</keyword>
<dbReference type="Gene3D" id="3.40.50.300">
    <property type="entry name" value="P-loop containing nucleotide triphosphate hydrolases"/>
    <property type="match status" value="1"/>
</dbReference>
<feature type="region of interest" description="Disordered" evidence="6">
    <location>
        <begin position="498"/>
        <end position="531"/>
    </location>
</feature>
<evidence type="ECO:0000259" key="8">
    <source>
        <dbReference type="PROSITE" id="PS51194"/>
    </source>
</evidence>
<evidence type="ECO:0000259" key="7">
    <source>
        <dbReference type="PROSITE" id="PS50089"/>
    </source>
</evidence>
<dbReference type="PANTHER" id="PTHR45865">
    <property type="entry name" value="E3 UBIQUITIN-PROTEIN LIGASE SHPRH FAMILY MEMBER"/>
    <property type="match status" value="1"/>
</dbReference>
<dbReference type="GO" id="GO:0016787">
    <property type="term" value="F:hydrolase activity"/>
    <property type="evidence" value="ECO:0007669"/>
    <property type="project" value="UniProtKB-KW"/>
</dbReference>
<dbReference type="InterPro" id="IPR013083">
    <property type="entry name" value="Znf_RING/FYVE/PHD"/>
</dbReference>
<keyword evidence="2 5" id="KW-0863">Zinc-finger</keyword>
<accession>A0A8B9GDH9</accession>
<dbReference type="PROSITE" id="PS51194">
    <property type="entry name" value="HELICASE_CTER"/>
    <property type="match status" value="1"/>
</dbReference>
<feature type="domain" description="Helicase C-terminal" evidence="8">
    <location>
        <begin position="1404"/>
        <end position="1562"/>
    </location>
</feature>
<dbReference type="CDD" id="cd16569">
    <property type="entry name" value="RING-HC_SHPRH-like"/>
    <property type="match status" value="1"/>
</dbReference>
<dbReference type="Gene3D" id="3.30.40.10">
    <property type="entry name" value="Zinc/RING finger domain, C3HC4 (zinc finger)"/>
    <property type="match status" value="2"/>
</dbReference>
<dbReference type="GO" id="GO:0006974">
    <property type="term" value="P:DNA damage response"/>
    <property type="evidence" value="ECO:0007669"/>
    <property type="project" value="TreeGrafter"/>
</dbReference>
<protein>
    <submittedName>
        <fullName evidence="9">SNF2 histone linker PHD RING helicase</fullName>
    </submittedName>
</protein>
<dbReference type="Ensembl" id="ENSACOT00000022697.1">
    <property type="protein sequence ID" value="ENSACOP00000021925.1"/>
    <property type="gene ID" value="ENSACOG00000014970.1"/>
</dbReference>
<dbReference type="InterPro" id="IPR048695">
    <property type="entry name" value="SHPRH_helical_2nd"/>
</dbReference>
<dbReference type="Pfam" id="PF00271">
    <property type="entry name" value="Helicase_C"/>
    <property type="match status" value="1"/>
</dbReference>
<keyword evidence="4" id="KW-0862">Zinc</keyword>
<sequence length="1573" mass="180017">MSSRRKRAPPSKIDEEKKKKLCWNMHEDRRNEMITLDDETTNEDHVPGPSTSSASYIVINDDSTDEDLVQKEGSGTKSVKFLTVNDEDESYSILTPVSVQLNIIVLPYRVDGSWKTLLGEFALRLSSEQILTDEFSERSFTLMRGDSDDQLQVCVHARSGEEYSNETKEYLGAYEQRILVEPTLSGEILEGLRWLQKKKVIGLYQRPGEALKVGIYLLEAGLSKPEFLSDGGGRPKKANQLIQKLMEKFYSFLIPDELEEDEEESDVELERQNIEELYDFVRHTHQQDMQLLREDVQHPALIPILRPYQSEAVNWMLHRENLRSSPSSENALHFLWREVITLDGEKIYYNPFTGCIIREYPIAGPQWPGGILADEMGLGKTVEVLALILTHTRPDIKQDDLTLPEIARTSESIQKKQLIDGKTQTKESRSSDVTSENALKTPLRVDITMEEHDYCTTSKCNRKFEADDENSVKENDVQQETVVPKSADLHGNLLVSSDVSSHPNGGVSKTTADVHQEIPKDQSSHSQELAGSSVQHKRSVFPFNTSEYRFECICGELGLADYKARVQCLKCYLWQHAECVNYKEENLKIKPFYCPHCLVAMKPVSTGATLIISPSSICHQWVDEINRHVRSSSLRVLVYQGVKKHGFLQPHMLAEQEVVITTYDVLRTELNYVDIPHSNSEDGRRFRNQKRYMAIPSPLVAVEWWRICLDEAQMVECTTAKAAEMALRLSGINRWCVSGTPVQRGLEDLYGLVLFLGVDPYWVKHWWDRLLYRPYCRKNPQPLYGLIAKIMWRSAKKDVIDQIQIPPQTENVHWLHFSPVERHFYHRQHEVCCQDALAKLRKISDWTLKLSSLDRRTVTSILYPLLRLRQACCHPQAVRGEFLPLQKSTMTMEELLTSLQKKCRTECEEAHRQLVCALNGLAGIHIIKGEYALAAELYREVLRSSEEHKEKLKTDSLQRLHSTHNLMELLAKHPGIPPTLRDGRLAEEAEQLRQHYMSKSNAEVAEAHQALQPVFQTIRELQRKIHSGSPWWLDVIHTAIQYAIDEELVQRVQNEITCNYKQQINKLSMAEKFRDCRGLQYLLTTHLDEVKKFQKIVREAVKNLEGPPSKQVIEAATICHLRPVRLPLNNCVFCKADELFTEYESKLFSQTVKGQMAIFEEMIEDEEGLVDDRLPTTSRGLWATSETERALKAILSFAKAHRMDAKLTEEGSVFLELFEAWKKEYKLLHEYWMVLRDHVSAIDELAMATERLRVRHPDEPKPNPPVLHIIEPHEVEQNRVKLLNDKAVAKSQLQKKLGQLLYLTNLEKSQDKTTGGVNPEPCPICARQLGKQWAVLTCGHCFCNECTAIIIEQYSVGTRRSSIKCAICRQTTSHKEISYVFTAETANQEDDIPVKGSHSTKVEAVVRTLKRIQFKDPGAKSLVFSTWQDVLDIISKALYDNNMIFSQINGISKFQENLSAFKYDPNINILLLPLHTGSNGLNIIEATHVLLVEPILNPAHELQAIGRVHRIGQTKSTIVHRFLIKATIEERMQTMLKTVDRSHTSSSMKQSEASVLTVADLADLFTEETEELE</sequence>
<dbReference type="CDD" id="cd15547">
    <property type="entry name" value="PHD_SHPRH"/>
    <property type="match status" value="1"/>
</dbReference>
<feature type="region of interest" description="Disordered" evidence="6">
    <location>
        <begin position="34"/>
        <end position="54"/>
    </location>
</feature>
<keyword evidence="1" id="KW-0479">Metal-binding</keyword>
<dbReference type="InterPro" id="IPR001650">
    <property type="entry name" value="Helicase_C-like"/>
</dbReference>
<dbReference type="PROSITE" id="PS01359">
    <property type="entry name" value="ZF_PHD_1"/>
    <property type="match status" value="1"/>
</dbReference>
<organism evidence="9 10">
    <name type="scientific">Amazona collaria</name>
    <name type="common">yellow-billed parrot</name>
    <dbReference type="NCBI Taxonomy" id="241587"/>
    <lineage>
        <taxon>Eukaryota</taxon>
        <taxon>Metazoa</taxon>
        <taxon>Chordata</taxon>
        <taxon>Craniata</taxon>
        <taxon>Vertebrata</taxon>
        <taxon>Euteleostomi</taxon>
        <taxon>Archelosauria</taxon>
        <taxon>Archosauria</taxon>
        <taxon>Dinosauria</taxon>
        <taxon>Saurischia</taxon>
        <taxon>Theropoda</taxon>
        <taxon>Coelurosauria</taxon>
        <taxon>Aves</taxon>
        <taxon>Neognathae</taxon>
        <taxon>Neoaves</taxon>
        <taxon>Telluraves</taxon>
        <taxon>Australaves</taxon>
        <taxon>Psittaciformes</taxon>
        <taxon>Psittacidae</taxon>
        <taxon>Amazona</taxon>
    </lineage>
</organism>
<dbReference type="SUPFAM" id="SSF52540">
    <property type="entry name" value="P-loop containing nucleoside triphosphate hydrolases"/>
    <property type="match status" value="2"/>
</dbReference>
<dbReference type="Proteomes" id="UP000694522">
    <property type="component" value="Unplaced"/>
</dbReference>
<dbReference type="GO" id="GO:0061630">
    <property type="term" value="F:ubiquitin protein ligase activity"/>
    <property type="evidence" value="ECO:0007669"/>
    <property type="project" value="TreeGrafter"/>
</dbReference>
<evidence type="ECO:0000313" key="10">
    <source>
        <dbReference type="Proteomes" id="UP000694522"/>
    </source>
</evidence>
<dbReference type="PANTHER" id="PTHR45865:SF1">
    <property type="entry name" value="E3 UBIQUITIN-PROTEIN LIGASE SHPRH"/>
    <property type="match status" value="1"/>
</dbReference>
<dbReference type="FunFam" id="3.30.40.10:FF:000162">
    <property type="entry name" value="E3 ubiquitin-protein ligase SHPRH isoform X1"/>
    <property type="match status" value="1"/>
</dbReference>
<dbReference type="CDD" id="cd18793">
    <property type="entry name" value="SF2_C_SNF"/>
    <property type="match status" value="1"/>
</dbReference>
<dbReference type="Pfam" id="PF00176">
    <property type="entry name" value="SNF2-rel_dom"/>
    <property type="match status" value="1"/>
</dbReference>
<evidence type="ECO:0000256" key="3">
    <source>
        <dbReference type="ARBA" id="ARBA00022801"/>
    </source>
</evidence>
<dbReference type="CDD" id="cd18070">
    <property type="entry name" value="DEXQc_SHPRH"/>
    <property type="match status" value="1"/>
</dbReference>
<dbReference type="SMART" id="SM00184">
    <property type="entry name" value="RING"/>
    <property type="match status" value="1"/>
</dbReference>
<dbReference type="GO" id="GO:0008270">
    <property type="term" value="F:zinc ion binding"/>
    <property type="evidence" value="ECO:0007669"/>
    <property type="project" value="UniProtKB-KW"/>
</dbReference>
<evidence type="ECO:0000256" key="4">
    <source>
        <dbReference type="ARBA" id="ARBA00022833"/>
    </source>
</evidence>
<reference evidence="9" key="1">
    <citation type="submission" date="2025-08" db="UniProtKB">
        <authorList>
            <consortium name="Ensembl"/>
        </authorList>
    </citation>
    <scope>IDENTIFICATION</scope>
</reference>
<keyword evidence="10" id="KW-1185">Reference proteome</keyword>
<dbReference type="InterPro" id="IPR001841">
    <property type="entry name" value="Znf_RING"/>
</dbReference>
<dbReference type="SMART" id="SM00490">
    <property type="entry name" value="HELICc"/>
    <property type="match status" value="1"/>
</dbReference>
<evidence type="ECO:0000256" key="1">
    <source>
        <dbReference type="ARBA" id="ARBA00022723"/>
    </source>
</evidence>
<name>A0A8B9GDH9_9PSIT</name>
<dbReference type="InterPro" id="IPR000330">
    <property type="entry name" value="SNF2_N"/>
</dbReference>
<dbReference type="Pfam" id="PF21324">
    <property type="entry name" value="SHPRH_helical-2nd"/>
    <property type="match status" value="1"/>
</dbReference>
<dbReference type="InterPro" id="IPR027417">
    <property type="entry name" value="P-loop_NTPase"/>
</dbReference>
<dbReference type="Pfam" id="PF21325">
    <property type="entry name" value="SHPRH_helical-1st"/>
    <property type="match status" value="1"/>
</dbReference>
<evidence type="ECO:0000256" key="5">
    <source>
        <dbReference type="PROSITE-ProRule" id="PRU00175"/>
    </source>
</evidence>
<dbReference type="InterPro" id="IPR019786">
    <property type="entry name" value="Zinc_finger_PHD-type_CS"/>
</dbReference>
<dbReference type="GO" id="GO:0005634">
    <property type="term" value="C:nucleus"/>
    <property type="evidence" value="ECO:0007669"/>
    <property type="project" value="UniProtKB-ARBA"/>
</dbReference>
<dbReference type="GO" id="GO:0005524">
    <property type="term" value="F:ATP binding"/>
    <property type="evidence" value="ECO:0007669"/>
    <property type="project" value="InterPro"/>
</dbReference>
<dbReference type="FunFam" id="3.40.50.300:FF:000786">
    <property type="entry name" value="E3 ubiquitin-protein ligase SHPRH isoform X1"/>
    <property type="match status" value="1"/>
</dbReference>
<proteinExistence type="predicted"/>
<reference evidence="9" key="2">
    <citation type="submission" date="2025-09" db="UniProtKB">
        <authorList>
            <consortium name="Ensembl"/>
        </authorList>
    </citation>
    <scope>IDENTIFICATION</scope>
</reference>
<dbReference type="FunFam" id="3.40.50.10810:FF:000013">
    <property type="entry name" value="E3 ubiquitin-protein ligase SHPRH isoform X2"/>
    <property type="match status" value="1"/>
</dbReference>
<dbReference type="InterPro" id="IPR014001">
    <property type="entry name" value="Helicase_ATP-bd"/>
</dbReference>
<dbReference type="PROSITE" id="PS50089">
    <property type="entry name" value="ZF_RING_2"/>
    <property type="match status" value="1"/>
</dbReference>
<dbReference type="SMART" id="SM00249">
    <property type="entry name" value="PHD"/>
    <property type="match status" value="1"/>
</dbReference>
<evidence type="ECO:0000256" key="6">
    <source>
        <dbReference type="SAM" id="MobiDB-lite"/>
    </source>
</evidence>
<dbReference type="FunFam" id="3.30.40.10:FF:000170">
    <property type="entry name" value="E3 ubiquitin-protein ligase SHPRH isoform X1"/>
    <property type="match status" value="1"/>
</dbReference>
<dbReference type="SUPFAM" id="SSF57850">
    <property type="entry name" value="RING/U-box"/>
    <property type="match status" value="1"/>
</dbReference>
<dbReference type="InterPro" id="IPR038718">
    <property type="entry name" value="SNF2-like_sf"/>
</dbReference>
<feature type="domain" description="RING-type" evidence="7">
    <location>
        <begin position="1322"/>
        <end position="1369"/>
    </location>
</feature>
<dbReference type="InterPro" id="IPR001965">
    <property type="entry name" value="Znf_PHD"/>
</dbReference>
<dbReference type="InterPro" id="IPR011011">
    <property type="entry name" value="Znf_FYVE_PHD"/>
</dbReference>
<feature type="compositionally biased region" description="Polar residues" evidence="6">
    <location>
        <begin position="498"/>
        <end position="511"/>
    </location>
</feature>
<feature type="compositionally biased region" description="Basic and acidic residues" evidence="6">
    <location>
        <begin position="414"/>
        <end position="430"/>
    </location>
</feature>